<dbReference type="FunFam" id="3.90.870.10:FF:000007">
    <property type="entry name" value="YrdC N6-threonylcarbamoyltransferase domain containing"/>
    <property type="match status" value="1"/>
</dbReference>
<dbReference type="SUPFAM" id="SSF55821">
    <property type="entry name" value="YrdC/RibB"/>
    <property type="match status" value="1"/>
</dbReference>
<dbReference type="GO" id="GO:0003725">
    <property type="term" value="F:double-stranded RNA binding"/>
    <property type="evidence" value="ECO:0007669"/>
    <property type="project" value="InterPro"/>
</dbReference>
<dbReference type="InterPro" id="IPR006070">
    <property type="entry name" value="Sua5-like_dom"/>
</dbReference>
<dbReference type="AlphaFoldDB" id="V9KXC7"/>
<dbReference type="GO" id="GO:0006450">
    <property type="term" value="P:regulation of translational fidelity"/>
    <property type="evidence" value="ECO:0007669"/>
    <property type="project" value="TreeGrafter"/>
</dbReference>
<evidence type="ECO:0000256" key="2">
    <source>
        <dbReference type="ARBA" id="ARBA00004202"/>
    </source>
</evidence>
<reference evidence="18" key="1">
    <citation type="journal article" date="2014" name="Nature">
        <title>Elephant shark genome provides unique insights into gnathostome evolution.</title>
        <authorList>
            <consortium name="International Elephant Shark Genome Sequencing Consortium"/>
            <person name="Venkatesh B."/>
            <person name="Lee A.P."/>
            <person name="Ravi V."/>
            <person name="Maurya A.K."/>
            <person name="Lian M.M."/>
            <person name="Swann J.B."/>
            <person name="Ohta Y."/>
            <person name="Flajnik M.F."/>
            <person name="Sutoh Y."/>
            <person name="Kasahara M."/>
            <person name="Hoon S."/>
            <person name="Gangu V."/>
            <person name="Roy S.W."/>
            <person name="Irimia M."/>
            <person name="Korzh V."/>
            <person name="Kondrychyn I."/>
            <person name="Lim Z.W."/>
            <person name="Tay B.H."/>
            <person name="Tohari S."/>
            <person name="Kong K.W."/>
            <person name="Ho S."/>
            <person name="Lorente-Galdos B."/>
            <person name="Quilez J."/>
            <person name="Marques-Bonet T."/>
            <person name="Raney B.J."/>
            <person name="Ingham P.W."/>
            <person name="Tay A."/>
            <person name="Hillier L.W."/>
            <person name="Minx P."/>
            <person name="Boehm T."/>
            <person name="Wilson R.K."/>
            <person name="Brenner S."/>
            <person name="Warren W.C."/>
        </authorList>
    </citation>
    <scope>NUCLEOTIDE SEQUENCE</scope>
    <source>
        <tissue evidence="18">Ovary</tissue>
    </source>
</reference>
<dbReference type="GO" id="GO:0000049">
    <property type="term" value="F:tRNA binding"/>
    <property type="evidence" value="ECO:0007669"/>
    <property type="project" value="TreeGrafter"/>
</dbReference>
<feature type="region of interest" description="Disordered" evidence="16">
    <location>
        <begin position="1"/>
        <end position="42"/>
    </location>
</feature>
<dbReference type="Pfam" id="PF01300">
    <property type="entry name" value="Sua5_yciO_yrdC"/>
    <property type="match status" value="1"/>
</dbReference>
<comment type="subunit">
    <text evidence="15">Interacts with RSC1A1.</text>
</comment>
<evidence type="ECO:0000256" key="3">
    <source>
        <dbReference type="ARBA" id="ARBA00004496"/>
    </source>
</evidence>
<evidence type="ECO:0000256" key="4">
    <source>
        <dbReference type="ARBA" id="ARBA00007663"/>
    </source>
</evidence>
<dbReference type="PANTHER" id="PTHR17490">
    <property type="entry name" value="SUA5"/>
    <property type="match status" value="1"/>
</dbReference>
<dbReference type="PROSITE" id="PS51163">
    <property type="entry name" value="YRDC"/>
    <property type="match status" value="1"/>
</dbReference>
<keyword evidence="9" id="KW-0808">Transferase</keyword>
<protein>
    <recommendedName>
        <fullName evidence="6">Threonylcarbamoyl-AMP synthase</fullName>
        <ecNumber evidence="5">2.7.7.87</ecNumber>
    </recommendedName>
</protein>
<dbReference type="Gene3D" id="3.90.870.10">
    <property type="entry name" value="DHBP synthase"/>
    <property type="match status" value="1"/>
</dbReference>
<evidence type="ECO:0000313" key="18">
    <source>
        <dbReference type="EMBL" id="AFP03392.1"/>
    </source>
</evidence>
<comment type="subcellular location">
    <subcellularLocation>
        <location evidence="2">Cell membrane</location>
        <topology evidence="2">Peripheral membrane protein</topology>
    </subcellularLocation>
    <subcellularLocation>
        <location evidence="3">Cytoplasm</location>
    </subcellularLocation>
    <subcellularLocation>
        <location evidence="1">Mitochondrion</location>
    </subcellularLocation>
</comment>
<name>V9KXC7_CALMI</name>
<evidence type="ECO:0000259" key="17">
    <source>
        <dbReference type="PROSITE" id="PS51163"/>
    </source>
</evidence>
<evidence type="ECO:0000256" key="16">
    <source>
        <dbReference type="SAM" id="MobiDB-lite"/>
    </source>
</evidence>
<dbReference type="EMBL" id="JW870874">
    <property type="protein sequence ID" value="AFP03392.1"/>
    <property type="molecule type" value="mRNA"/>
</dbReference>
<evidence type="ECO:0000256" key="9">
    <source>
        <dbReference type="ARBA" id="ARBA00022679"/>
    </source>
</evidence>
<proteinExistence type="evidence at transcript level"/>
<evidence type="ECO:0000256" key="11">
    <source>
        <dbReference type="ARBA" id="ARBA00023128"/>
    </source>
</evidence>
<evidence type="ECO:0000256" key="13">
    <source>
        <dbReference type="ARBA" id="ARBA00048366"/>
    </source>
</evidence>
<keyword evidence="12" id="KW-0472">Membrane</keyword>
<keyword evidence="8" id="KW-0963">Cytoplasm</keyword>
<dbReference type="PANTHER" id="PTHR17490:SF10">
    <property type="entry name" value="THREONYLCARBAMOYL-AMP SYNTHASE"/>
    <property type="match status" value="1"/>
</dbReference>
<evidence type="ECO:0000256" key="1">
    <source>
        <dbReference type="ARBA" id="ARBA00004173"/>
    </source>
</evidence>
<dbReference type="InterPro" id="IPR050156">
    <property type="entry name" value="TC-AMP_synthase_SUA5"/>
</dbReference>
<evidence type="ECO:0000256" key="15">
    <source>
        <dbReference type="ARBA" id="ARBA00063146"/>
    </source>
</evidence>
<dbReference type="InterPro" id="IPR017945">
    <property type="entry name" value="DHBP_synth_RibB-like_a/b_dom"/>
</dbReference>
<accession>V9KXC7</accession>
<evidence type="ECO:0000256" key="14">
    <source>
        <dbReference type="ARBA" id="ARBA00058524"/>
    </source>
</evidence>
<evidence type="ECO:0000256" key="6">
    <source>
        <dbReference type="ARBA" id="ARBA00015492"/>
    </source>
</evidence>
<feature type="domain" description="YrdC-like" evidence="17">
    <location>
        <begin position="45"/>
        <end position="235"/>
    </location>
</feature>
<comment type="catalytic activity">
    <reaction evidence="13">
        <text>L-threonine + hydrogencarbonate + ATP = L-threonylcarbamoyladenylate + diphosphate + H2O</text>
        <dbReference type="Rhea" id="RHEA:36407"/>
        <dbReference type="ChEBI" id="CHEBI:15377"/>
        <dbReference type="ChEBI" id="CHEBI:17544"/>
        <dbReference type="ChEBI" id="CHEBI:30616"/>
        <dbReference type="ChEBI" id="CHEBI:33019"/>
        <dbReference type="ChEBI" id="CHEBI:57926"/>
        <dbReference type="ChEBI" id="CHEBI:73682"/>
        <dbReference type="EC" id="2.7.7.87"/>
    </reaction>
</comment>
<dbReference type="GO" id="GO:0005739">
    <property type="term" value="C:mitochondrion"/>
    <property type="evidence" value="ECO:0007669"/>
    <property type="project" value="UniProtKB-SubCell"/>
</dbReference>
<organism evidence="18">
    <name type="scientific">Callorhinchus milii</name>
    <name type="common">Ghost shark</name>
    <dbReference type="NCBI Taxonomy" id="7868"/>
    <lineage>
        <taxon>Eukaryota</taxon>
        <taxon>Metazoa</taxon>
        <taxon>Chordata</taxon>
        <taxon>Craniata</taxon>
        <taxon>Vertebrata</taxon>
        <taxon>Chondrichthyes</taxon>
        <taxon>Holocephali</taxon>
        <taxon>Chimaeriformes</taxon>
        <taxon>Callorhinchidae</taxon>
        <taxon>Callorhinchus</taxon>
    </lineage>
</organism>
<dbReference type="EC" id="2.7.7.87" evidence="5"/>
<evidence type="ECO:0000256" key="7">
    <source>
        <dbReference type="ARBA" id="ARBA00022475"/>
    </source>
</evidence>
<comment type="function">
    <text evidence="14">Cytoplasmic and mitochondrial threonylcarbamoyl-AMP synthase required for the formation of a threonylcarbamoyl group on adenosine at position 37 (t(6)A37) in tRNAs that read codons beginning with adenine. Catalyzes the conversion of L-threonine, HCO(3)(-)/CO(2) and ATP to give threonylcarbamoyl-AMP (TC-AMP) as the acyladenylate intermediate, with the release of diphosphate. Participates in t(6)A37 formation in cytoplasmic and mitochondrial tRNAs. May regulate the activity of some transporters.</text>
</comment>
<dbReference type="GO" id="GO:0005886">
    <property type="term" value="C:plasma membrane"/>
    <property type="evidence" value="ECO:0007669"/>
    <property type="project" value="UniProtKB-SubCell"/>
</dbReference>
<evidence type="ECO:0000256" key="5">
    <source>
        <dbReference type="ARBA" id="ARBA00012584"/>
    </source>
</evidence>
<dbReference type="GO" id="GO:0061710">
    <property type="term" value="F:L-threonylcarbamoyladenylate synthase"/>
    <property type="evidence" value="ECO:0007669"/>
    <property type="project" value="UniProtKB-EC"/>
</dbReference>
<keyword evidence="10" id="KW-0809">Transit peptide</keyword>
<keyword evidence="7" id="KW-1003">Cell membrane</keyword>
<evidence type="ECO:0000256" key="12">
    <source>
        <dbReference type="ARBA" id="ARBA00023136"/>
    </source>
</evidence>
<comment type="similarity">
    <text evidence="4">Belongs to the SUA5 family.</text>
</comment>
<evidence type="ECO:0000256" key="8">
    <source>
        <dbReference type="ARBA" id="ARBA00022490"/>
    </source>
</evidence>
<sequence>MTTTTTLEAVGSGLCLRRPRGRHTPSPGAQRGGGPQPRAPVGGWTEALKETAEVLRSGQVVGVPTDTIYGIACLAQNSDAVRRIYGIKGRKENRPLAICVGSVDDIYRYCKVTVSDQLLRDLLPGPVTLVFERSDKLNSDLNPFTELVGVRIPDHAFIQQLAQMCSEPLALTSANVSSQMSTLTTEEFRDLWPHLGLVVDCGPIGNLINPDYRLGSTVVNLATSGKYSIIRPGCALAATVEVLNGKHGLTSIS</sequence>
<dbReference type="NCBIfam" id="TIGR00057">
    <property type="entry name" value="L-threonylcarbamoyladenylate synthase"/>
    <property type="match status" value="1"/>
</dbReference>
<keyword evidence="11" id="KW-0496">Mitochondrion</keyword>
<evidence type="ECO:0000256" key="10">
    <source>
        <dbReference type="ARBA" id="ARBA00022946"/>
    </source>
</evidence>